<keyword evidence="1" id="KW-0479">Metal-binding</keyword>
<dbReference type="Proteomes" id="UP000279259">
    <property type="component" value="Unassembled WGS sequence"/>
</dbReference>
<feature type="domain" description="RING-type" evidence="3">
    <location>
        <begin position="1275"/>
        <end position="1304"/>
    </location>
</feature>
<dbReference type="GO" id="GO:0008270">
    <property type="term" value="F:zinc ion binding"/>
    <property type="evidence" value="ECO:0007669"/>
    <property type="project" value="UniProtKB-KW"/>
</dbReference>
<keyword evidence="5" id="KW-1185">Reference proteome</keyword>
<feature type="region of interest" description="Disordered" evidence="2">
    <location>
        <begin position="1"/>
        <end position="135"/>
    </location>
</feature>
<feature type="region of interest" description="Disordered" evidence="2">
    <location>
        <begin position="669"/>
        <end position="695"/>
    </location>
</feature>
<feature type="compositionally biased region" description="Polar residues" evidence="2">
    <location>
        <begin position="97"/>
        <end position="107"/>
    </location>
</feature>
<evidence type="ECO:0000256" key="2">
    <source>
        <dbReference type="SAM" id="MobiDB-lite"/>
    </source>
</evidence>
<dbReference type="Pfam" id="PF13639">
    <property type="entry name" value="zf-RING_2"/>
    <property type="match status" value="1"/>
</dbReference>
<comment type="caution">
    <text evidence="4">The sequence shown here is derived from an EMBL/GenBank/DDBJ whole genome shotgun (WGS) entry which is preliminary data.</text>
</comment>
<keyword evidence="1" id="KW-0862">Zinc</keyword>
<reference evidence="4 5" key="1">
    <citation type="submission" date="2018-11" db="EMBL/GenBank/DDBJ databases">
        <title>Genome sequence of Saitozyma podzolica DSM 27192.</title>
        <authorList>
            <person name="Aliyu H."/>
            <person name="Gorte O."/>
            <person name="Ochsenreither K."/>
        </authorList>
    </citation>
    <scope>NUCLEOTIDE SEQUENCE [LARGE SCALE GENOMIC DNA]</scope>
    <source>
        <strain evidence="4 5">DSM 27192</strain>
    </source>
</reference>
<dbReference type="Gene3D" id="3.30.40.10">
    <property type="entry name" value="Zinc/RING finger domain, C3HC4 (zinc finger)"/>
    <property type="match status" value="1"/>
</dbReference>
<name>A0A427YEQ9_9TREE</name>
<feature type="region of interest" description="Disordered" evidence="2">
    <location>
        <begin position="759"/>
        <end position="784"/>
    </location>
</feature>
<feature type="compositionally biased region" description="Basic and acidic residues" evidence="2">
    <location>
        <begin position="1332"/>
        <end position="1341"/>
    </location>
</feature>
<dbReference type="EMBL" id="RSCD01000013">
    <property type="protein sequence ID" value="RSH89513.1"/>
    <property type="molecule type" value="Genomic_DNA"/>
</dbReference>
<feature type="compositionally biased region" description="Low complexity" evidence="2">
    <location>
        <begin position="897"/>
        <end position="912"/>
    </location>
</feature>
<feature type="compositionally biased region" description="Low complexity" evidence="2">
    <location>
        <begin position="86"/>
        <end position="96"/>
    </location>
</feature>
<feature type="compositionally biased region" description="Low complexity" evidence="2">
    <location>
        <begin position="759"/>
        <end position="773"/>
    </location>
</feature>
<evidence type="ECO:0000313" key="4">
    <source>
        <dbReference type="EMBL" id="RSH89513.1"/>
    </source>
</evidence>
<feature type="compositionally biased region" description="Low complexity" evidence="2">
    <location>
        <begin position="274"/>
        <end position="289"/>
    </location>
</feature>
<sequence length="1356" mass="143446">MPPPPLVIHQTSHSPERPLLEPDVRPSSSARGACLGGCPFQTRPQALPSYSPSALTPALGSSAESTLSTASLVSDSIRPSPPPPLTAASSFAPSTSVLTPRPNSAIGSSRGVLISPTPTPLSPDGGGSGGLSLGLSASLGSPPGIARVKSFPHAGDLLGAASEASSSSSGIRRASASPIPPALRSQSGLETIDTDSDTRMDIDDASDDGTITLVPRRDPYLQTGIQVERLRAFRERVALVQRDEDRENQTVTTSDGQPATIAPHRLHIHPRPESSTSTSISRDTSSSSSHRAATFLPDRRTRRGVGTSTVNGENNVHTSRLSRFDNAWNELGFAPERHRELSAFRPRREFLSESPEETPRTPLIHSSTPISSAQPDPASSRTSPVAAADSAPSGIPPVMATRAGSSARPILTPSHASRNLGDHPVASRIPEITGVARAITASRTADDDAATFRTRGGAWDDLLNPRPDTIASASASASTDTSTSTSTSFATSTARLRARTRENMPVSYARWLRDDVVVDEPMPLVGTQVEVPVGMGPSTMLTSASHDSSSTATEPPSSPMPSDILHTYGIFDHPMLSAPMGSNPSRSSRSSQPASPQATVPPPRPFSMFAFDTSPHPHLSPNPTFSPPRMRREREASLPVPPGGSAHSHTPMSMREQLRAHAVPYPMPARPASPPASASGRGHRSTSVGTAARLRHRERLARLDALRTGLDRLEGRPELGLTLAPSAVPEWADRPPLWTNGSRWAARQVDGAVAAAAPAADGDASAVSSVSPVERTSAPSRESSISGGLFDFDAHMDVDAPLPLPAASSSGSGLGPSYGGAGMERARRTAMWHRDVQEAAARRLPLDPMAEALLDNSHPGRPRERLEAEHGSVPASPASFFTSSALGGNSASHRDMSSGAEGAEATEATNSSNRADRADRIDRIRRGLDTGRLWGEIPIDTASSGPHDPMDPFAAYRMGRERPRGSGTGSGTGITPESRTHRLLRAFTQPEQRAYPQPSPPNHVYPFRDGDALGATTAVRPDQVGTGPGATSANASTTTSANANANASASTPSHPYFRTGGRNPRDPPVPTPAHGAHGLPPHQDLRYRYEPSGEFNHHYLNHHFLAGAYAALPMPASETLAAYRAGEADRRAASAISLSGAYARASASMTSASTSTRFSSETENALAHAMGYMRGGSGAGARAGHSGSTHWQSAGLALSGVGGVGSGAGLFNTLANLEIREDMPEDEKKAMVRLVIKMVGRLPGVSRQKAAESMVERTNWAAMEVKEDMERDTYCSVCHDEYEDDTKIAITPCKHMYHQDCLSRPWTRDHMAQHSQHIVMPHVPPRPRRPGLPREARADEVERGCVPAVDGRGVMA</sequence>
<protein>
    <recommendedName>
        <fullName evidence="3">RING-type domain-containing protein</fullName>
    </recommendedName>
</protein>
<dbReference type="InterPro" id="IPR013083">
    <property type="entry name" value="Znf_RING/FYVE/PHD"/>
</dbReference>
<feature type="compositionally biased region" description="Basic and acidic residues" evidence="2">
    <location>
        <begin position="861"/>
        <end position="870"/>
    </location>
</feature>
<dbReference type="PROSITE" id="PS50089">
    <property type="entry name" value="ZF_RING_2"/>
    <property type="match status" value="1"/>
</dbReference>
<gene>
    <name evidence="4" type="ORF">EHS25_002063</name>
</gene>
<feature type="compositionally biased region" description="Polar residues" evidence="2">
    <location>
        <begin position="42"/>
        <end position="54"/>
    </location>
</feature>
<feature type="compositionally biased region" description="Low complexity" evidence="2">
    <location>
        <begin position="538"/>
        <end position="555"/>
    </location>
</feature>
<dbReference type="InterPro" id="IPR001841">
    <property type="entry name" value="Znf_RING"/>
</dbReference>
<organism evidence="4 5">
    <name type="scientific">Saitozyma podzolica</name>
    <dbReference type="NCBI Taxonomy" id="1890683"/>
    <lineage>
        <taxon>Eukaryota</taxon>
        <taxon>Fungi</taxon>
        <taxon>Dikarya</taxon>
        <taxon>Basidiomycota</taxon>
        <taxon>Agaricomycotina</taxon>
        <taxon>Tremellomycetes</taxon>
        <taxon>Tremellales</taxon>
        <taxon>Trimorphomycetaceae</taxon>
        <taxon>Saitozyma</taxon>
    </lineage>
</organism>
<evidence type="ECO:0000256" key="1">
    <source>
        <dbReference type="PROSITE-ProRule" id="PRU00175"/>
    </source>
</evidence>
<feature type="region of interest" description="Disordered" evidence="2">
    <location>
        <begin position="1320"/>
        <end position="1341"/>
    </location>
</feature>
<feature type="compositionally biased region" description="Low complexity" evidence="2">
    <location>
        <begin position="872"/>
        <end position="885"/>
    </location>
</feature>
<feature type="compositionally biased region" description="Low complexity" evidence="2">
    <location>
        <begin position="585"/>
        <end position="598"/>
    </location>
</feature>
<dbReference type="STRING" id="1890683.A0A427YEQ9"/>
<evidence type="ECO:0000313" key="5">
    <source>
        <dbReference type="Proteomes" id="UP000279259"/>
    </source>
</evidence>
<evidence type="ECO:0000259" key="3">
    <source>
        <dbReference type="PROSITE" id="PS50089"/>
    </source>
</evidence>
<feature type="region of interest" description="Disordered" evidence="2">
    <location>
        <begin position="244"/>
        <end position="314"/>
    </location>
</feature>
<feature type="region of interest" description="Disordered" evidence="2">
    <location>
        <begin position="162"/>
        <end position="213"/>
    </location>
</feature>
<feature type="region of interest" description="Disordered" evidence="2">
    <location>
        <begin position="348"/>
        <end position="426"/>
    </location>
</feature>
<keyword evidence="1" id="KW-0863">Zinc-finger</keyword>
<dbReference type="OrthoDB" id="8062037at2759"/>
<feature type="compositionally biased region" description="Low complexity" evidence="2">
    <location>
        <begin position="1030"/>
        <end position="1051"/>
    </location>
</feature>
<feature type="region of interest" description="Disordered" evidence="2">
    <location>
        <begin position="843"/>
        <end position="922"/>
    </location>
</feature>
<feature type="region of interest" description="Disordered" evidence="2">
    <location>
        <begin position="937"/>
        <end position="1085"/>
    </location>
</feature>
<feature type="compositionally biased region" description="Low complexity" evidence="2">
    <location>
        <begin position="162"/>
        <end position="177"/>
    </location>
</feature>
<dbReference type="SUPFAM" id="SSF57850">
    <property type="entry name" value="RING/U-box"/>
    <property type="match status" value="1"/>
</dbReference>
<proteinExistence type="predicted"/>
<feature type="compositionally biased region" description="Low complexity" evidence="2">
    <location>
        <begin position="58"/>
        <end position="74"/>
    </location>
</feature>
<feature type="region of interest" description="Disordered" evidence="2">
    <location>
        <begin position="536"/>
        <end position="651"/>
    </location>
</feature>
<feature type="compositionally biased region" description="Basic and acidic residues" evidence="2">
    <location>
        <begin position="14"/>
        <end position="24"/>
    </location>
</feature>
<accession>A0A427YEQ9</accession>
<dbReference type="CDD" id="cd16448">
    <property type="entry name" value="RING-H2"/>
    <property type="match status" value="1"/>
</dbReference>
<feature type="compositionally biased region" description="Polar residues" evidence="2">
    <location>
        <begin position="364"/>
        <end position="383"/>
    </location>
</feature>